<dbReference type="InterPro" id="IPR050155">
    <property type="entry name" value="HAD-like_hydrolase_sf"/>
</dbReference>
<reference evidence="2" key="1">
    <citation type="submission" date="2022-09" db="EMBL/GenBank/DDBJ databases">
        <title>Actin cytoskeleton and complex cell architecture in an #Asgard archaeon.</title>
        <authorList>
            <person name="Ponce Toledo R.I."/>
            <person name="Schleper C."/>
            <person name="Rodrigues Oliveira T."/>
            <person name="Wollweber F."/>
            <person name="Xu J."/>
            <person name="Rittmann S."/>
            <person name="Klingl A."/>
            <person name="Pilhofer M."/>
        </authorList>
    </citation>
    <scope>NUCLEOTIDE SEQUENCE</scope>
    <source>
        <strain evidence="2">B-35</strain>
    </source>
</reference>
<organism evidence="2 3">
    <name type="scientific">Candidatus Lokiarchaeum ossiferum</name>
    <dbReference type="NCBI Taxonomy" id="2951803"/>
    <lineage>
        <taxon>Archaea</taxon>
        <taxon>Promethearchaeati</taxon>
        <taxon>Promethearchaeota</taxon>
        <taxon>Promethearchaeia</taxon>
        <taxon>Promethearchaeales</taxon>
        <taxon>Promethearchaeaceae</taxon>
        <taxon>Candidatus Lokiarchaeum</taxon>
    </lineage>
</organism>
<name>A0ABY6HNE7_9ARCH</name>
<dbReference type="InterPro" id="IPR006439">
    <property type="entry name" value="HAD-SF_hydro_IA"/>
</dbReference>
<evidence type="ECO:0000313" key="2">
    <source>
        <dbReference type="EMBL" id="UYP45043.1"/>
    </source>
</evidence>
<dbReference type="NCBIfam" id="TIGR01549">
    <property type="entry name" value="HAD-SF-IA-v1"/>
    <property type="match status" value="1"/>
</dbReference>
<keyword evidence="2" id="KW-0378">Hydrolase</keyword>
<dbReference type="InterPro" id="IPR023214">
    <property type="entry name" value="HAD_sf"/>
</dbReference>
<accession>A0ABY6HNE7</accession>
<proteinExistence type="inferred from homology"/>
<dbReference type="SFLD" id="SFLDS00003">
    <property type="entry name" value="Haloacid_Dehalogenase"/>
    <property type="match status" value="1"/>
</dbReference>
<dbReference type="Gene3D" id="3.40.50.1000">
    <property type="entry name" value="HAD superfamily/HAD-like"/>
    <property type="match status" value="1"/>
</dbReference>
<evidence type="ECO:0000256" key="1">
    <source>
        <dbReference type="ARBA" id="ARBA00007958"/>
    </source>
</evidence>
<dbReference type="SFLD" id="SFLDG01129">
    <property type="entry name" value="C1.5:_HAD__Beta-PGM__Phosphata"/>
    <property type="match status" value="1"/>
</dbReference>
<dbReference type="Gene3D" id="1.10.150.520">
    <property type="match status" value="1"/>
</dbReference>
<dbReference type="Pfam" id="PF00702">
    <property type="entry name" value="Hydrolase"/>
    <property type="match status" value="1"/>
</dbReference>
<dbReference type="Proteomes" id="UP001208689">
    <property type="component" value="Chromosome"/>
</dbReference>
<gene>
    <name evidence="2" type="ORF">NEF87_001328</name>
</gene>
<protein>
    <submittedName>
        <fullName evidence="2">Pyrophosphatase PpaX</fullName>
        <ecNumber evidence="2">3.6.1.1</ecNumber>
    </submittedName>
</protein>
<dbReference type="InterPro" id="IPR036412">
    <property type="entry name" value="HAD-like_sf"/>
</dbReference>
<dbReference type="PANTHER" id="PTHR43434">
    <property type="entry name" value="PHOSPHOGLYCOLATE PHOSPHATASE"/>
    <property type="match status" value="1"/>
</dbReference>
<comment type="similarity">
    <text evidence="1">Belongs to the HAD-like hydrolase superfamily.</text>
</comment>
<evidence type="ECO:0000313" key="3">
    <source>
        <dbReference type="Proteomes" id="UP001208689"/>
    </source>
</evidence>
<keyword evidence="3" id="KW-1185">Reference proteome</keyword>
<sequence length="228" mass="26734">MEGITCVLFDLDNTLIEIPNTWIYFDTLIQDVMEQIFNLPIPPKEQRDTLWRSGKEYIKILQSWGVKDPDEFWYHFDQFDAKKRRVLIQQQKLFLYEDTLPTLNRLNKIPELKIGIVTNTPTFLAIEELEAYNLTHFFNEIIGLGEDQSICKPEPTGINQILRRMDKNHKNTLFIGDSLVDIQAGINAHVTPILIDRHRRKSKGLKGIHPSKYLYCNSLQEIFNLVQF</sequence>
<dbReference type="GO" id="GO:0004427">
    <property type="term" value="F:inorganic diphosphate phosphatase activity"/>
    <property type="evidence" value="ECO:0007669"/>
    <property type="project" value="UniProtKB-EC"/>
</dbReference>
<dbReference type="EC" id="3.6.1.1" evidence="2"/>
<dbReference type="SUPFAM" id="SSF56784">
    <property type="entry name" value="HAD-like"/>
    <property type="match status" value="1"/>
</dbReference>
<dbReference type="PANTHER" id="PTHR43434:SF1">
    <property type="entry name" value="PHOSPHOGLYCOLATE PHOSPHATASE"/>
    <property type="match status" value="1"/>
</dbReference>
<dbReference type="EMBL" id="CP104013">
    <property type="protein sequence ID" value="UYP45043.1"/>
    <property type="molecule type" value="Genomic_DNA"/>
</dbReference>